<gene>
    <name evidence="3" type="ORF">AFUS01_LOCUS14203</name>
</gene>
<keyword evidence="4" id="KW-1185">Reference proteome</keyword>
<evidence type="ECO:0000313" key="3">
    <source>
        <dbReference type="EMBL" id="CAG7725235.1"/>
    </source>
</evidence>
<protein>
    <submittedName>
        <fullName evidence="3">Uncharacterized protein</fullName>
    </submittedName>
</protein>
<organism evidence="3 4">
    <name type="scientific">Allacma fusca</name>
    <dbReference type="NCBI Taxonomy" id="39272"/>
    <lineage>
        <taxon>Eukaryota</taxon>
        <taxon>Metazoa</taxon>
        <taxon>Ecdysozoa</taxon>
        <taxon>Arthropoda</taxon>
        <taxon>Hexapoda</taxon>
        <taxon>Collembola</taxon>
        <taxon>Symphypleona</taxon>
        <taxon>Sminthuridae</taxon>
        <taxon>Allacma</taxon>
    </lineage>
</organism>
<feature type="region of interest" description="Disordered" evidence="2">
    <location>
        <begin position="130"/>
        <end position="186"/>
    </location>
</feature>
<dbReference type="InterPro" id="IPR005373">
    <property type="entry name" value="PHAF1"/>
</dbReference>
<accession>A0A8J2K067</accession>
<comment type="caution">
    <text evidence="3">The sequence shown here is derived from an EMBL/GenBank/DDBJ whole genome shotgun (WGS) entry which is preliminary data.</text>
</comment>
<dbReference type="PANTHER" id="PTHR13465">
    <property type="entry name" value="UPF0183 PROTEIN"/>
    <property type="match status" value="1"/>
</dbReference>
<reference evidence="3" key="1">
    <citation type="submission" date="2021-06" db="EMBL/GenBank/DDBJ databases">
        <authorList>
            <person name="Hodson N. C."/>
            <person name="Mongue J. A."/>
            <person name="Jaron S. K."/>
        </authorList>
    </citation>
    <scope>NUCLEOTIDE SEQUENCE</scope>
</reference>
<dbReference type="Pfam" id="PF03676">
    <property type="entry name" value="PHAF1"/>
    <property type="match status" value="2"/>
</dbReference>
<comment type="similarity">
    <text evidence="1">Belongs to the PHAF1 family.</text>
</comment>
<dbReference type="AlphaFoldDB" id="A0A8J2K067"/>
<name>A0A8J2K067_9HEXA</name>
<sequence length="276" mass="30815">MLDLEVVPQHGLQAEQWEFLLGMHFSHAVAIIQSQIGVIKSANVVYNDQNPLQHDLILDLPLDGFRLIFESKCQRLKIIEVYNMKLVRLKYCHEAVKFILHTNFPGHYDFNSYHRCPFVLQIGRLSPPPTSPIIPTKAPSNGSGGKLNPKSPKVKKNKGSNNNNNNNTSNCTNLEESEKTEKNLSNVSSVGNGSMVVGSNSENCSVISVYFDSHWEDVNEFACENQDKLERPVVLTRSSSNNPFGSSLCYGVQDVIFEVMSNDHIASVTLYQNSDA</sequence>
<dbReference type="InterPro" id="IPR039156">
    <property type="entry name" value="PHAF1/BROMI"/>
</dbReference>
<dbReference type="PANTHER" id="PTHR13465:SF2">
    <property type="entry name" value="PHAGOSOME ASSEMBLY FACTOR 1"/>
    <property type="match status" value="1"/>
</dbReference>
<dbReference type="GO" id="GO:0005802">
    <property type="term" value="C:trans-Golgi network"/>
    <property type="evidence" value="ECO:0007669"/>
    <property type="project" value="TreeGrafter"/>
</dbReference>
<dbReference type="EMBL" id="CAJVCH010119162">
    <property type="protein sequence ID" value="CAG7725235.1"/>
    <property type="molecule type" value="Genomic_DNA"/>
</dbReference>
<proteinExistence type="inferred from homology"/>
<dbReference type="Proteomes" id="UP000708208">
    <property type="component" value="Unassembled WGS sequence"/>
</dbReference>
<dbReference type="OrthoDB" id="411211at2759"/>
<evidence type="ECO:0000256" key="1">
    <source>
        <dbReference type="ARBA" id="ARBA00024339"/>
    </source>
</evidence>
<dbReference type="GO" id="GO:0043001">
    <property type="term" value="P:Golgi to plasma membrane protein transport"/>
    <property type="evidence" value="ECO:0007669"/>
    <property type="project" value="TreeGrafter"/>
</dbReference>
<evidence type="ECO:0000256" key="2">
    <source>
        <dbReference type="SAM" id="MobiDB-lite"/>
    </source>
</evidence>
<evidence type="ECO:0000313" key="4">
    <source>
        <dbReference type="Proteomes" id="UP000708208"/>
    </source>
</evidence>
<feature type="compositionally biased region" description="Low complexity" evidence="2">
    <location>
        <begin position="159"/>
        <end position="174"/>
    </location>
</feature>